<keyword evidence="2" id="KW-1185">Reference proteome</keyword>
<organism evidence="1 2">
    <name type="scientific">Corynebacterium lemuris</name>
    <dbReference type="NCBI Taxonomy" id="1859292"/>
    <lineage>
        <taxon>Bacteria</taxon>
        <taxon>Bacillati</taxon>
        <taxon>Actinomycetota</taxon>
        <taxon>Actinomycetes</taxon>
        <taxon>Mycobacteriales</taxon>
        <taxon>Corynebacteriaceae</taxon>
        <taxon>Corynebacterium</taxon>
    </lineage>
</organism>
<sequence length="167" mass="18094">MAEFTRAGGVADRPLIPRRTRAPAWFPGTAPPLGGRSARQTQARGVRLQPGPHGSPDHPLTAACAGFRLVVGHPRLYFTRHNAGQQSRVLARARALPHNPHSEPALRDQTKRLRFTEPEAIGVATVADVLDLPVGRPTQVHDAADATAEQLAEILIATERERLSYSS</sequence>
<name>A0ABT2FX41_9CORY</name>
<evidence type="ECO:0000313" key="2">
    <source>
        <dbReference type="Proteomes" id="UP001205965"/>
    </source>
</evidence>
<dbReference type="Proteomes" id="UP001205965">
    <property type="component" value="Unassembled WGS sequence"/>
</dbReference>
<dbReference type="RefSeq" id="WP_259427136.1">
    <property type="nucleotide sequence ID" value="NZ_JANWTC010000003.1"/>
</dbReference>
<dbReference type="EMBL" id="JANWTC010000003">
    <property type="protein sequence ID" value="MCS5479058.1"/>
    <property type="molecule type" value="Genomic_DNA"/>
</dbReference>
<proteinExistence type="predicted"/>
<comment type="caution">
    <text evidence="1">The sequence shown here is derived from an EMBL/GenBank/DDBJ whole genome shotgun (WGS) entry which is preliminary data.</text>
</comment>
<gene>
    <name evidence="1" type="ORF">NYP18_05235</name>
</gene>
<reference evidence="1 2" key="1">
    <citation type="submission" date="2022-08" db="EMBL/GenBank/DDBJ databases">
        <title>YIM 101645 draft genome.</title>
        <authorList>
            <person name="Chen X."/>
        </authorList>
    </citation>
    <scope>NUCLEOTIDE SEQUENCE [LARGE SCALE GENOMIC DNA]</scope>
    <source>
        <strain evidence="1 2">YIM 101645</strain>
    </source>
</reference>
<protein>
    <submittedName>
        <fullName evidence="1">Uncharacterized protein</fullName>
    </submittedName>
</protein>
<accession>A0ABT2FX41</accession>
<evidence type="ECO:0000313" key="1">
    <source>
        <dbReference type="EMBL" id="MCS5479058.1"/>
    </source>
</evidence>